<evidence type="ECO:0000313" key="2">
    <source>
        <dbReference type="EMBL" id="RZU64913.1"/>
    </source>
</evidence>
<feature type="compositionally biased region" description="Polar residues" evidence="1">
    <location>
        <begin position="91"/>
        <end position="101"/>
    </location>
</feature>
<gene>
    <name evidence="2" type="ORF">EV379_1224</name>
</gene>
<feature type="region of interest" description="Disordered" evidence="1">
    <location>
        <begin position="64"/>
        <end position="133"/>
    </location>
</feature>
<dbReference type="EMBL" id="SHLC01000001">
    <property type="protein sequence ID" value="RZU64913.1"/>
    <property type="molecule type" value="Genomic_DNA"/>
</dbReference>
<evidence type="ECO:0008006" key="4">
    <source>
        <dbReference type="Google" id="ProtNLM"/>
    </source>
</evidence>
<dbReference type="RefSeq" id="WP_242616263.1">
    <property type="nucleotide sequence ID" value="NZ_SHLC01000001.1"/>
</dbReference>
<feature type="compositionally biased region" description="Polar residues" evidence="1">
    <location>
        <begin position="123"/>
        <end position="133"/>
    </location>
</feature>
<protein>
    <recommendedName>
        <fullName evidence="4">Single-stranded DNA-binding protein</fullName>
    </recommendedName>
</protein>
<evidence type="ECO:0000313" key="3">
    <source>
        <dbReference type="Proteomes" id="UP000291483"/>
    </source>
</evidence>
<accession>A0A4Q8ALT0</accession>
<comment type="caution">
    <text evidence="2">The sequence shown here is derived from an EMBL/GenBank/DDBJ whole genome shotgun (WGS) entry which is preliminary data.</text>
</comment>
<name>A0A4Q8ALT0_9MICO</name>
<dbReference type="Proteomes" id="UP000291483">
    <property type="component" value="Unassembled WGS sequence"/>
</dbReference>
<proteinExistence type="predicted"/>
<reference evidence="2 3" key="1">
    <citation type="submission" date="2019-02" db="EMBL/GenBank/DDBJ databases">
        <title>Sequencing the genomes of 1000 actinobacteria strains.</title>
        <authorList>
            <person name="Klenk H.-P."/>
        </authorList>
    </citation>
    <scope>NUCLEOTIDE SEQUENCE [LARGE SCALE GENOMIC DNA]</scope>
    <source>
        <strain evidence="2 3">DSM 18319</strain>
    </source>
</reference>
<organism evidence="2 3">
    <name type="scientific">Microterricola gilva</name>
    <dbReference type="NCBI Taxonomy" id="393267"/>
    <lineage>
        <taxon>Bacteria</taxon>
        <taxon>Bacillati</taxon>
        <taxon>Actinomycetota</taxon>
        <taxon>Actinomycetes</taxon>
        <taxon>Micrococcales</taxon>
        <taxon>Microbacteriaceae</taxon>
        <taxon>Microterricola</taxon>
    </lineage>
</organism>
<sequence length="133" mass="13974">MAIVKLKDVTVTRLNNSGNGVKVVEENESAGKVYKTSYTLWFKEPSGLSVGDVVSVSGLLSAKVGDPWTGDDGQERRSVDLSLNAPRISTGEATAATQNAPVSEPWAPTTPAAESASGDVWNTPGSYSDETPF</sequence>
<dbReference type="AlphaFoldDB" id="A0A4Q8ALT0"/>
<evidence type="ECO:0000256" key="1">
    <source>
        <dbReference type="SAM" id="MobiDB-lite"/>
    </source>
</evidence>
<keyword evidence="3" id="KW-1185">Reference proteome</keyword>